<dbReference type="RefSeq" id="XP_014566139.1">
    <property type="nucleotide sequence ID" value="XM_014710653.1"/>
</dbReference>
<name>G7DS29_MIXOS</name>
<feature type="region of interest" description="Disordered" evidence="1">
    <location>
        <begin position="97"/>
        <end position="125"/>
    </location>
</feature>
<keyword evidence="3" id="KW-1185">Reference proteome</keyword>
<comment type="caution">
    <text evidence="2">The sequence shown here is derived from an EMBL/GenBank/DDBJ whole genome shotgun (WGS) entry which is preliminary data.</text>
</comment>
<dbReference type="Proteomes" id="UP000009131">
    <property type="component" value="Unassembled WGS sequence"/>
</dbReference>
<dbReference type="HOGENOM" id="CLU_826632_0_0_1"/>
<reference evidence="2 3" key="2">
    <citation type="journal article" date="2012" name="Open Biol.">
        <title>Characteristics of nucleosomes and linker DNA regions on the genome of the basidiomycete Mixia osmundae revealed by mono- and dinucleosome mapping.</title>
        <authorList>
            <person name="Nishida H."/>
            <person name="Kondo S."/>
            <person name="Matsumoto T."/>
            <person name="Suzuki Y."/>
            <person name="Yoshikawa H."/>
            <person name="Taylor T.D."/>
            <person name="Sugiyama J."/>
        </authorList>
    </citation>
    <scope>NUCLEOTIDE SEQUENCE [LARGE SCALE GENOMIC DNA]</scope>
    <source>
        <strain evidence="3">CBS 9802 / IAM 14324 / JCM 22182 / KY 12970</strain>
    </source>
</reference>
<feature type="compositionally biased region" description="Polar residues" evidence="1">
    <location>
        <begin position="214"/>
        <end position="228"/>
    </location>
</feature>
<reference evidence="2 3" key="1">
    <citation type="journal article" date="2011" name="J. Gen. Appl. Microbiol.">
        <title>Draft genome sequencing of the enigmatic basidiomycete Mixia osmundae.</title>
        <authorList>
            <person name="Nishida H."/>
            <person name="Nagatsuka Y."/>
            <person name="Sugiyama J."/>
        </authorList>
    </citation>
    <scope>NUCLEOTIDE SEQUENCE [LARGE SCALE GENOMIC DNA]</scope>
    <source>
        <strain evidence="3">CBS 9802 / IAM 14324 / JCM 22182 / KY 12970</strain>
    </source>
</reference>
<gene>
    <name evidence="2" type="primary">Mo00029</name>
    <name evidence="2" type="ORF">E5Q_00029</name>
</gene>
<feature type="region of interest" description="Disordered" evidence="1">
    <location>
        <begin position="141"/>
        <end position="168"/>
    </location>
</feature>
<dbReference type="AlphaFoldDB" id="G7DS29"/>
<dbReference type="EMBL" id="BABT02000004">
    <property type="protein sequence ID" value="GAA93389.1"/>
    <property type="molecule type" value="Genomic_DNA"/>
</dbReference>
<accession>G7DS29</accession>
<proteinExistence type="predicted"/>
<evidence type="ECO:0000256" key="1">
    <source>
        <dbReference type="SAM" id="MobiDB-lite"/>
    </source>
</evidence>
<dbReference type="InParanoid" id="G7DS29"/>
<evidence type="ECO:0000313" key="2">
    <source>
        <dbReference type="EMBL" id="GAA93389.1"/>
    </source>
</evidence>
<feature type="region of interest" description="Disordered" evidence="1">
    <location>
        <begin position="211"/>
        <end position="278"/>
    </location>
</feature>
<evidence type="ECO:0000313" key="3">
    <source>
        <dbReference type="Proteomes" id="UP000009131"/>
    </source>
</evidence>
<protein>
    <submittedName>
        <fullName evidence="2">Uncharacterized protein</fullName>
    </submittedName>
</protein>
<dbReference type="OrthoDB" id="3268316at2759"/>
<organism evidence="2 3">
    <name type="scientific">Mixia osmundae (strain CBS 9802 / IAM 14324 / JCM 22182 / KY 12970)</name>
    <dbReference type="NCBI Taxonomy" id="764103"/>
    <lineage>
        <taxon>Eukaryota</taxon>
        <taxon>Fungi</taxon>
        <taxon>Dikarya</taxon>
        <taxon>Basidiomycota</taxon>
        <taxon>Pucciniomycotina</taxon>
        <taxon>Mixiomycetes</taxon>
        <taxon>Mixiales</taxon>
        <taxon>Mixiaceae</taxon>
        <taxon>Mixia</taxon>
    </lineage>
</organism>
<sequence length="336" mass="36523">MLSPIDEPDCSKQLVVDAHLLAVAAWSELACRDEFLCGLPDHSLATPTLSDASDASSLDGEEDYFAFACADMARAAESVVCLTRFAAPSRPLSSLLHNKARTVASGNPDGERSGKHSKSSQHVNPQIRQSDAISYALQQTVTPFESRQPSPAPRLVLPSADRRARPPPIWPMPSGYVIPYQTHSQPSTPVPLTPATELGGALGQLSFDAPTMARQRSGSTVRSESSAAPKSRRSKPASENPNLTLLRRGSFPPVQFPPQPYSGDSPFEVQPEPKASVYQSQVDRLPVIEARLERIEASIQQLMHARGQQTLRATRLETASVQDTIQQTHKHLPRGE</sequence>